<name>A0A2R5FVL8_NOSCO</name>
<evidence type="ECO:0000313" key="1">
    <source>
        <dbReference type="EMBL" id="GBG22787.1"/>
    </source>
</evidence>
<dbReference type="GO" id="GO:0005198">
    <property type="term" value="F:structural molecule activity"/>
    <property type="evidence" value="ECO:0007669"/>
    <property type="project" value="InterPro"/>
</dbReference>
<gene>
    <name evidence="1" type="ORF">NIES4072_64990</name>
</gene>
<evidence type="ECO:0000313" key="2">
    <source>
        <dbReference type="Proteomes" id="UP000245124"/>
    </source>
</evidence>
<accession>A0A2R5FVL8</accession>
<dbReference type="Proteomes" id="UP000245124">
    <property type="component" value="Unassembled WGS sequence"/>
</dbReference>
<reference evidence="1 2" key="1">
    <citation type="submission" date="2017-06" db="EMBL/GenBank/DDBJ databases">
        <title>Genome sequencing of cyanobaciteial culture collection at National Institute for Environmental Studies (NIES).</title>
        <authorList>
            <person name="Hirose Y."/>
            <person name="Shimura Y."/>
            <person name="Fujisawa T."/>
            <person name="Nakamura Y."/>
            <person name="Kawachi M."/>
        </authorList>
    </citation>
    <scope>NUCLEOTIDE SEQUENCE [LARGE SCALE GENOMIC DNA]</scope>
    <source>
        <strain evidence="1 2">NIES-4072</strain>
    </source>
</reference>
<dbReference type="EMBL" id="BDUD01000002">
    <property type="protein sequence ID" value="GBG22787.1"/>
    <property type="molecule type" value="Genomic_DNA"/>
</dbReference>
<dbReference type="InterPro" id="IPR010667">
    <property type="entry name" value="Phage_T4_Gp19"/>
</dbReference>
<comment type="caution">
    <text evidence="1">The sequence shown here is derived from an EMBL/GenBank/DDBJ whole genome shotgun (WGS) entry which is preliminary data.</text>
</comment>
<dbReference type="AlphaFoldDB" id="A0A2R5FVL8"/>
<proteinExistence type="predicted"/>
<dbReference type="InterPro" id="IPR011747">
    <property type="entry name" value="CHP02241"/>
</dbReference>
<dbReference type="PANTHER" id="PTHR38009">
    <property type="entry name" value="CONSERVED HYPOTHETICAL PHAGE TAIL PROTEIN"/>
    <property type="match status" value="1"/>
</dbReference>
<dbReference type="Pfam" id="PF06841">
    <property type="entry name" value="Phage_T4_gp19"/>
    <property type="match status" value="1"/>
</dbReference>
<dbReference type="PANTHER" id="PTHR38009:SF1">
    <property type="entry name" value="CONSERVED HYPOTHETICAL PHAGE TAIL PROTEIN"/>
    <property type="match status" value="1"/>
</dbReference>
<sequence>MPANSNSDKKGNNTRELNYVTANRFYVEMESSITACFTECSGLGVDLDYKTQYEGGVNDQQRIFLGQAKFSPVTLKRGITNDLVFWHWLEQILTQKDPSRNNASSTKNRRNVNILLFNQAGETMQRWTLIGVVPVGWKAPSLSADSTTVAIEELTLIYEGIKVTNQQSKSSGSGASILKDGRDNKGYFTSY</sequence>
<protein>
    <recommendedName>
        <fullName evidence="3">Phage tail protein</fullName>
    </recommendedName>
</protein>
<dbReference type="RefSeq" id="WP_109012834.1">
    <property type="nucleotide sequence ID" value="NZ_BDUD01000002.1"/>
</dbReference>
<dbReference type="OrthoDB" id="9799891at2"/>
<dbReference type="NCBIfam" id="TIGR02241">
    <property type="entry name" value="conserved hypothetical phage tail region protein"/>
    <property type="match status" value="1"/>
</dbReference>
<organism evidence="1 2">
    <name type="scientific">Nostoc commune NIES-4072</name>
    <dbReference type="NCBI Taxonomy" id="2005467"/>
    <lineage>
        <taxon>Bacteria</taxon>
        <taxon>Bacillati</taxon>
        <taxon>Cyanobacteriota</taxon>
        <taxon>Cyanophyceae</taxon>
        <taxon>Nostocales</taxon>
        <taxon>Nostocaceae</taxon>
        <taxon>Nostoc</taxon>
    </lineage>
</organism>
<evidence type="ECO:0008006" key="3">
    <source>
        <dbReference type="Google" id="ProtNLM"/>
    </source>
</evidence>
<keyword evidence="2" id="KW-1185">Reference proteome</keyword>